<evidence type="ECO:0000256" key="3">
    <source>
        <dbReference type="ARBA" id="ARBA00022741"/>
    </source>
</evidence>
<dbReference type="PROSITE" id="PS00211">
    <property type="entry name" value="ABC_TRANSPORTER_1"/>
    <property type="match status" value="1"/>
</dbReference>
<dbReference type="InterPro" id="IPR015860">
    <property type="entry name" value="ABC_transpr_TagH-like"/>
</dbReference>
<dbReference type="SUPFAM" id="SSF52540">
    <property type="entry name" value="P-loop containing nucleoside triphosphate hydrolases"/>
    <property type="match status" value="1"/>
</dbReference>
<organism evidence="6 7">
    <name type="scientific">Flavipsychrobacter stenotrophus</name>
    <dbReference type="NCBI Taxonomy" id="2077091"/>
    <lineage>
        <taxon>Bacteria</taxon>
        <taxon>Pseudomonadati</taxon>
        <taxon>Bacteroidota</taxon>
        <taxon>Chitinophagia</taxon>
        <taxon>Chitinophagales</taxon>
        <taxon>Chitinophagaceae</taxon>
        <taxon>Flavipsychrobacter</taxon>
    </lineage>
</organism>
<keyword evidence="3" id="KW-0547">Nucleotide-binding</keyword>
<dbReference type="InterPro" id="IPR027417">
    <property type="entry name" value="P-loop_NTPase"/>
</dbReference>
<dbReference type="Proteomes" id="UP000239872">
    <property type="component" value="Unassembled WGS sequence"/>
</dbReference>
<dbReference type="InterPro" id="IPR017871">
    <property type="entry name" value="ABC_transporter-like_CS"/>
</dbReference>
<dbReference type="Gene3D" id="3.40.50.300">
    <property type="entry name" value="P-loop containing nucleotide triphosphate hydrolases"/>
    <property type="match status" value="1"/>
</dbReference>
<dbReference type="SMART" id="SM00382">
    <property type="entry name" value="AAA"/>
    <property type="match status" value="1"/>
</dbReference>
<dbReference type="PANTHER" id="PTHR46743:SF2">
    <property type="entry name" value="TEICHOIC ACIDS EXPORT ATP-BINDING PROTEIN TAGH"/>
    <property type="match status" value="1"/>
</dbReference>
<dbReference type="InterPro" id="IPR003439">
    <property type="entry name" value="ABC_transporter-like_ATP-bd"/>
</dbReference>
<feature type="domain" description="ABC transporter" evidence="5">
    <location>
        <begin position="24"/>
        <end position="241"/>
    </location>
</feature>
<dbReference type="RefSeq" id="WP_105040913.1">
    <property type="nucleotide sequence ID" value="NZ_PPSL01000006.1"/>
</dbReference>
<dbReference type="GO" id="GO:0140359">
    <property type="term" value="F:ABC-type transporter activity"/>
    <property type="evidence" value="ECO:0007669"/>
    <property type="project" value="InterPro"/>
</dbReference>
<dbReference type="OrthoDB" id="9785229at2"/>
<sequence>MNTENLISFDNVTVSFWQNNMGVHSIKDLVSHRKNPFTNKTILKNISFDVKRGECMGILGRNGSGKSTLLRTIAGLIKPQEGTMTINGTFAPILAIGAGLELELSGYENMNLLLSLYGKSRKDTNAIQSIVEFSELSDEVLRMPTKRYSSGMLARLAFSISVANDSDILIIDEILAVGDQGFQVKCMEKIYQVKAEGKTILFVSHFPDDVVKICDTAILLENGVISHRGDAKIICEQYKSLF</sequence>
<comment type="caution">
    <text evidence="6">The sequence shown here is derived from an EMBL/GenBank/DDBJ whole genome shotgun (WGS) entry which is preliminary data.</text>
</comment>
<proteinExistence type="inferred from homology"/>
<dbReference type="CDD" id="cd03220">
    <property type="entry name" value="ABC_KpsT_Wzt"/>
    <property type="match status" value="1"/>
</dbReference>
<dbReference type="GO" id="GO:0005524">
    <property type="term" value="F:ATP binding"/>
    <property type="evidence" value="ECO:0007669"/>
    <property type="project" value="UniProtKB-KW"/>
</dbReference>
<reference evidence="6 7" key="1">
    <citation type="submission" date="2018-01" db="EMBL/GenBank/DDBJ databases">
        <title>A novel member of the phylum Bacteroidetes isolated from glacier ice.</title>
        <authorList>
            <person name="Liu Q."/>
            <person name="Xin Y.-H."/>
        </authorList>
    </citation>
    <scope>NUCLEOTIDE SEQUENCE [LARGE SCALE GENOMIC DNA]</scope>
    <source>
        <strain evidence="6 7">RB1R16</strain>
    </source>
</reference>
<keyword evidence="7" id="KW-1185">Reference proteome</keyword>
<keyword evidence="4 6" id="KW-0067">ATP-binding</keyword>
<evidence type="ECO:0000259" key="5">
    <source>
        <dbReference type="PROSITE" id="PS50893"/>
    </source>
</evidence>
<name>A0A2S7SRC7_9BACT</name>
<dbReference type="InterPro" id="IPR003593">
    <property type="entry name" value="AAA+_ATPase"/>
</dbReference>
<dbReference type="PROSITE" id="PS50893">
    <property type="entry name" value="ABC_TRANSPORTER_2"/>
    <property type="match status" value="1"/>
</dbReference>
<dbReference type="InterPro" id="IPR050683">
    <property type="entry name" value="Bact_Polysacc_Export_ATP-bd"/>
</dbReference>
<keyword evidence="2" id="KW-0813">Transport</keyword>
<dbReference type="PANTHER" id="PTHR46743">
    <property type="entry name" value="TEICHOIC ACIDS EXPORT ATP-BINDING PROTEIN TAGH"/>
    <property type="match status" value="1"/>
</dbReference>
<gene>
    <name evidence="6" type="ORF">CJD36_019680</name>
</gene>
<dbReference type="AlphaFoldDB" id="A0A2S7SRC7"/>
<dbReference type="Pfam" id="PF00005">
    <property type="entry name" value="ABC_tran"/>
    <property type="match status" value="1"/>
</dbReference>
<dbReference type="EMBL" id="PPSL01000006">
    <property type="protein sequence ID" value="PQJ09463.1"/>
    <property type="molecule type" value="Genomic_DNA"/>
</dbReference>
<evidence type="ECO:0000256" key="1">
    <source>
        <dbReference type="ARBA" id="ARBA00005417"/>
    </source>
</evidence>
<accession>A0A2S7SRC7</accession>
<comment type="similarity">
    <text evidence="1">Belongs to the ABC transporter superfamily.</text>
</comment>
<dbReference type="GO" id="GO:0016887">
    <property type="term" value="F:ATP hydrolysis activity"/>
    <property type="evidence" value="ECO:0007669"/>
    <property type="project" value="InterPro"/>
</dbReference>
<evidence type="ECO:0000256" key="2">
    <source>
        <dbReference type="ARBA" id="ARBA00022448"/>
    </source>
</evidence>
<protein>
    <submittedName>
        <fullName evidence="6">Teichoic acid ABC transporter ATP-binding protein</fullName>
    </submittedName>
</protein>
<evidence type="ECO:0000313" key="7">
    <source>
        <dbReference type="Proteomes" id="UP000239872"/>
    </source>
</evidence>
<evidence type="ECO:0000256" key="4">
    <source>
        <dbReference type="ARBA" id="ARBA00022840"/>
    </source>
</evidence>
<dbReference type="GO" id="GO:0016020">
    <property type="term" value="C:membrane"/>
    <property type="evidence" value="ECO:0007669"/>
    <property type="project" value="InterPro"/>
</dbReference>
<evidence type="ECO:0000313" key="6">
    <source>
        <dbReference type="EMBL" id="PQJ09463.1"/>
    </source>
</evidence>